<proteinExistence type="predicted"/>
<organism evidence="3 4">
    <name type="scientific">Cloeon dipterum</name>
    <dbReference type="NCBI Taxonomy" id="197152"/>
    <lineage>
        <taxon>Eukaryota</taxon>
        <taxon>Metazoa</taxon>
        <taxon>Ecdysozoa</taxon>
        <taxon>Arthropoda</taxon>
        <taxon>Hexapoda</taxon>
        <taxon>Insecta</taxon>
        <taxon>Pterygota</taxon>
        <taxon>Palaeoptera</taxon>
        <taxon>Ephemeroptera</taxon>
        <taxon>Pisciforma</taxon>
        <taxon>Baetidae</taxon>
        <taxon>Cloeon</taxon>
    </lineage>
</organism>
<dbReference type="EMBL" id="CADEPI010000007">
    <property type="protein sequence ID" value="CAB3361901.1"/>
    <property type="molecule type" value="Genomic_DNA"/>
</dbReference>
<dbReference type="OrthoDB" id="64318at2759"/>
<evidence type="ECO:0000313" key="3">
    <source>
        <dbReference type="EMBL" id="CAB3361901.1"/>
    </source>
</evidence>
<evidence type="ECO:0000313" key="4">
    <source>
        <dbReference type="Proteomes" id="UP000494165"/>
    </source>
</evidence>
<reference evidence="3 4" key="1">
    <citation type="submission" date="2020-04" db="EMBL/GenBank/DDBJ databases">
        <authorList>
            <person name="Alioto T."/>
            <person name="Alioto T."/>
            <person name="Gomez Garrido J."/>
        </authorList>
    </citation>
    <scope>NUCLEOTIDE SEQUENCE [LARGE SCALE GENOMIC DNA]</scope>
</reference>
<sequence>MVPHKTELSAIVSKLDTEAFSTLVGVCIEGLCGRLETYPDCNLSEEEIKALSNAVKSATETILKLNLNQNQPLPDEWTNVDLKFTELLHQCLEERREDAKLIRKKIILNRASPNLKDYNWDVKWVLGSSNLSSLEQPLASVNFILPGGTSHLIEMTESELDKLIQSLESK</sequence>
<evidence type="ECO:0000259" key="2">
    <source>
        <dbReference type="PROSITE" id="PS51269"/>
    </source>
</evidence>
<protein>
    <recommendedName>
        <fullName evidence="2">COMM domain-containing protein</fullName>
    </recommendedName>
</protein>
<accession>A0A8S1C189</accession>
<gene>
    <name evidence="3" type="ORF">CLODIP_2_CD01777</name>
</gene>
<comment type="caution">
    <text evidence="3">The sequence shown here is derived from an EMBL/GenBank/DDBJ whole genome shotgun (WGS) entry which is preliminary data.</text>
</comment>
<evidence type="ECO:0000256" key="1">
    <source>
        <dbReference type="SAM" id="Coils"/>
    </source>
</evidence>
<name>A0A8S1C189_9INSE</name>
<dbReference type="AlphaFoldDB" id="A0A8S1C189"/>
<dbReference type="Proteomes" id="UP000494165">
    <property type="component" value="Unassembled WGS sequence"/>
</dbReference>
<feature type="coiled-coil region" evidence="1">
    <location>
        <begin position="41"/>
        <end position="68"/>
    </location>
</feature>
<feature type="domain" description="COMM" evidence="2">
    <location>
        <begin position="114"/>
        <end position="170"/>
    </location>
</feature>
<keyword evidence="4" id="KW-1185">Reference proteome</keyword>
<dbReference type="InterPro" id="IPR017920">
    <property type="entry name" value="COMM"/>
</dbReference>
<keyword evidence="1" id="KW-0175">Coiled coil</keyword>
<dbReference type="PROSITE" id="PS51269">
    <property type="entry name" value="COMM"/>
    <property type="match status" value="1"/>
</dbReference>
<dbReference type="Pfam" id="PF07258">
    <property type="entry name" value="COMM_domain"/>
    <property type="match status" value="1"/>
</dbReference>